<dbReference type="Pfam" id="PF17919">
    <property type="entry name" value="RT_RNaseH_2"/>
    <property type="match status" value="1"/>
</dbReference>
<organism evidence="2 3">
    <name type="scientific">Hibiscus trionum</name>
    <name type="common">Flower of an hour</name>
    <dbReference type="NCBI Taxonomy" id="183268"/>
    <lineage>
        <taxon>Eukaryota</taxon>
        <taxon>Viridiplantae</taxon>
        <taxon>Streptophyta</taxon>
        <taxon>Embryophyta</taxon>
        <taxon>Tracheophyta</taxon>
        <taxon>Spermatophyta</taxon>
        <taxon>Magnoliopsida</taxon>
        <taxon>eudicotyledons</taxon>
        <taxon>Gunneridae</taxon>
        <taxon>Pentapetalae</taxon>
        <taxon>rosids</taxon>
        <taxon>malvids</taxon>
        <taxon>Malvales</taxon>
        <taxon>Malvaceae</taxon>
        <taxon>Malvoideae</taxon>
        <taxon>Hibiscus</taxon>
    </lineage>
</organism>
<comment type="caution">
    <text evidence="2">The sequence shown here is derived from an EMBL/GenBank/DDBJ whole genome shotgun (WGS) entry which is preliminary data.</text>
</comment>
<dbReference type="AlphaFoldDB" id="A0A9W7MN43"/>
<proteinExistence type="predicted"/>
<dbReference type="FunFam" id="3.30.70.270:FF:000020">
    <property type="entry name" value="Transposon Tf2-6 polyprotein-like Protein"/>
    <property type="match status" value="1"/>
</dbReference>
<dbReference type="InterPro" id="IPR043502">
    <property type="entry name" value="DNA/RNA_pol_sf"/>
</dbReference>
<reference evidence="2" key="1">
    <citation type="submission" date="2023-05" db="EMBL/GenBank/DDBJ databases">
        <title>Genome and transcriptome analyses reveal genes involved in the formation of fine ridges on petal epidermal cells in Hibiscus trionum.</title>
        <authorList>
            <person name="Koshimizu S."/>
            <person name="Masuda S."/>
            <person name="Ishii T."/>
            <person name="Shirasu K."/>
            <person name="Hoshino A."/>
            <person name="Arita M."/>
        </authorList>
    </citation>
    <scope>NUCLEOTIDE SEQUENCE</scope>
    <source>
        <strain evidence="2">Hamamatsu line</strain>
    </source>
</reference>
<dbReference type="PANTHER" id="PTHR33064:SF37">
    <property type="entry name" value="RIBONUCLEASE H"/>
    <property type="match status" value="1"/>
</dbReference>
<dbReference type="OrthoDB" id="1002013at2759"/>
<evidence type="ECO:0000313" key="3">
    <source>
        <dbReference type="Proteomes" id="UP001165190"/>
    </source>
</evidence>
<dbReference type="InterPro" id="IPR043128">
    <property type="entry name" value="Rev_trsase/Diguanyl_cyclase"/>
</dbReference>
<dbReference type="InterPro" id="IPR000477">
    <property type="entry name" value="RT_dom"/>
</dbReference>
<dbReference type="PANTHER" id="PTHR33064">
    <property type="entry name" value="POL PROTEIN"/>
    <property type="match status" value="1"/>
</dbReference>
<feature type="domain" description="Reverse transcriptase" evidence="1">
    <location>
        <begin position="1"/>
        <end position="82"/>
    </location>
</feature>
<name>A0A9W7MN43_HIBTR</name>
<dbReference type="Pfam" id="PF00078">
    <property type="entry name" value="RVT_1"/>
    <property type="match status" value="1"/>
</dbReference>
<dbReference type="EMBL" id="BSYR01000037">
    <property type="protein sequence ID" value="GMJ03386.1"/>
    <property type="molecule type" value="Genomic_DNA"/>
</dbReference>
<dbReference type="PROSITE" id="PS50878">
    <property type="entry name" value="RT_POL"/>
    <property type="match status" value="1"/>
</dbReference>
<dbReference type="Proteomes" id="UP001165190">
    <property type="component" value="Unassembled WGS sequence"/>
</dbReference>
<protein>
    <recommendedName>
        <fullName evidence="1">Reverse transcriptase domain-containing protein</fullName>
    </recommendedName>
</protein>
<dbReference type="CDD" id="cd01647">
    <property type="entry name" value="RT_LTR"/>
    <property type="match status" value="1"/>
</dbReference>
<dbReference type="Gene3D" id="3.30.70.270">
    <property type="match status" value="2"/>
</dbReference>
<keyword evidence="3" id="KW-1185">Reference proteome</keyword>
<dbReference type="SUPFAM" id="SSF56672">
    <property type="entry name" value="DNA/RNA polymerases"/>
    <property type="match status" value="1"/>
</dbReference>
<dbReference type="InterPro" id="IPR041577">
    <property type="entry name" value="RT_RNaseH_2"/>
</dbReference>
<gene>
    <name evidence="2" type="ORF">HRI_004007800</name>
</gene>
<dbReference type="FunFam" id="3.30.70.270:FF:000003">
    <property type="entry name" value="Transposon Ty3-G Gag-Pol polyprotein"/>
    <property type="match status" value="1"/>
</dbReference>
<accession>A0A9W7MN43</accession>
<evidence type="ECO:0000259" key="1">
    <source>
        <dbReference type="PROSITE" id="PS50878"/>
    </source>
</evidence>
<dbReference type="InterPro" id="IPR051320">
    <property type="entry name" value="Viral_Replic_Matur_Polypro"/>
</dbReference>
<evidence type="ECO:0000313" key="2">
    <source>
        <dbReference type="EMBL" id="GMJ03386.1"/>
    </source>
</evidence>
<sequence>MPFGLTNAPATFQALMTDLFGPFLRRFVLVFFDDILIYSASWPNHITHLTTVLDLLKANKLFAKQSKCFFGQQQVDYLGHIIYAKGVSTDPIKVEARSDWPLPKTLKALRGFLGLTGYYMRFIRHYGGISRPLTTTLKKDNFTWTLEAKLAFTELKEAMCTAPVLPLPDFTKPLYLETDASSKGIWCSVNSGRETYSLSQ</sequence>